<evidence type="ECO:0000256" key="1">
    <source>
        <dbReference type="ARBA" id="ARBA00004141"/>
    </source>
</evidence>
<dbReference type="GO" id="GO:0005637">
    <property type="term" value="C:nuclear inner membrane"/>
    <property type="evidence" value="ECO:0007669"/>
    <property type="project" value="TreeGrafter"/>
</dbReference>
<dbReference type="EMBL" id="CAAALY010115258">
    <property type="protein sequence ID" value="VEL30759.1"/>
    <property type="molecule type" value="Genomic_DNA"/>
</dbReference>
<evidence type="ECO:0000256" key="6">
    <source>
        <dbReference type="ARBA" id="ARBA00022989"/>
    </source>
</evidence>
<keyword evidence="10" id="KW-1185">Reference proteome</keyword>
<dbReference type="Pfam" id="PF10034">
    <property type="entry name" value="Dpy19"/>
    <property type="match status" value="1"/>
</dbReference>
<comment type="subcellular location">
    <subcellularLocation>
        <location evidence="1">Membrane</location>
        <topology evidence="1">Multi-pass membrane protein</topology>
    </subcellularLocation>
</comment>
<evidence type="ECO:0000256" key="3">
    <source>
        <dbReference type="ARBA" id="ARBA00022676"/>
    </source>
</evidence>
<dbReference type="PANTHER" id="PTHR31488:SF1">
    <property type="entry name" value="C-MANNOSYLTRANSFERASE DPY19L1"/>
    <property type="match status" value="1"/>
</dbReference>
<keyword evidence="6 8" id="KW-1133">Transmembrane helix</keyword>
<keyword evidence="4" id="KW-0808">Transferase</keyword>
<sequence length="172" mass="19256">MFGSRLRIYRISITVLKGLYCNGGIGRQHGPFLVILLTPNGVAPLKHSAMPVLTGESEWRADGSAADLQQHMPDQSLSYIRRPCPRTISHSPVFAPTKVQSGMSTALHQLLFCCLTVVLAGAAGWLHSIYTSRLHDNHLSFSHLSALERELTFRTEMGFYYSYFKQVCFIQL</sequence>
<comment type="similarity">
    <text evidence="2">Belongs to the dpy-19 family.</text>
</comment>
<dbReference type="Proteomes" id="UP000784294">
    <property type="component" value="Unassembled WGS sequence"/>
</dbReference>
<keyword evidence="5 8" id="KW-0812">Transmembrane</keyword>
<evidence type="ECO:0000256" key="7">
    <source>
        <dbReference type="ARBA" id="ARBA00023136"/>
    </source>
</evidence>
<evidence type="ECO:0000256" key="5">
    <source>
        <dbReference type="ARBA" id="ARBA00022692"/>
    </source>
</evidence>
<evidence type="ECO:0000256" key="2">
    <source>
        <dbReference type="ARBA" id="ARBA00008744"/>
    </source>
</evidence>
<proteinExistence type="inferred from homology"/>
<gene>
    <name evidence="9" type="ORF">PXEA_LOCUS24199</name>
</gene>
<dbReference type="OrthoDB" id="6019623at2759"/>
<accession>A0A3S5AJA1</accession>
<dbReference type="GO" id="GO:0000030">
    <property type="term" value="F:mannosyltransferase activity"/>
    <property type="evidence" value="ECO:0007669"/>
    <property type="project" value="TreeGrafter"/>
</dbReference>
<evidence type="ECO:0000256" key="4">
    <source>
        <dbReference type="ARBA" id="ARBA00022679"/>
    </source>
</evidence>
<dbReference type="InterPro" id="IPR018732">
    <property type="entry name" value="Dpy-19/Dpy-19-like"/>
</dbReference>
<protein>
    <submittedName>
        <fullName evidence="9">Uncharacterized protein</fullName>
    </submittedName>
</protein>
<organism evidence="9 10">
    <name type="scientific">Protopolystoma xenopodis</name>
    <dbReference type="NCBI Taxonomy" id="117903"/>
    <lineage>
        <taxon>Eukaryota</taxon>
        <taxon>Metazoa</taxon>
        <taxon>Spiralia</taxon>
        <taxon>Lophotrochozoa</taxon>
        <taxon>Platyhelminthes</taxon>
        <taxon>Monogenea</taxon>
        <taxon>Polyopisthocotylea</taxon>
        <taxon>Polystomatidea</taxon>
        <taxon>Polystomatidae</taxon>
        <taxon>Protopolystoma</taxon>
    </lineage>
</organism>
<reference evidence="9" key="1">
    <citation type="submission" date="2018-11" db="EMBL/GenBank/DDBJ databases">
        <authorList>
            <consortium name="Pathogen Informatics"/>
        </authorList>
    </citation>
    <scope>NUCLEOTIDE SEQUENCE</scope>
</reference>
<evidence type="ECO:0000313" key="9">
    <source>
        <dbReference type="EMBL" id="VEL30759.1"/>
    </source>
</evidence>
<evidence type="ECO:0000313" key="10">
    <source>
        <dbReference type="Proteomes" id="UP000784294"/>
    </source>
</evidence>
<dbReference type="PANTHER" id="PTHR31488">
    <property type="entry name" value="DPY-19-LIKE 1, LIKE (H. SAPIENS)"/>
    <property type="match status" value="1"/>
</dbReference>
<comment type="caution">
    <text evidence="9">The sequence shown here is derived from an EMBL/GenBank/DDBJ whole genome shotgun (WGS) entry which is preliminary data.</text>
</comment>
<evidence type="ECO:0000256" key="8">
    <source>
        <dbReference type="SAM" id="Phobius"/>
    </source>
</evidence>
<dbReference type="AlphaFoldDB" id="A0A3S5AJA1"/>
<keyword evidence="7 8" id="KW-0472">Membrane</keyword>
<keyword evidence="3" id="KW-0328">Glycosyltransferase</keyword>
<name>A0A3S5AJA1_9PLAT</name>
<feature type="transmembrane region" description="Helical" evidence="8">
    <location>
        <begin position="110"/>
        <end position="130"/>
    </location>
</feature>